<keyword evidence="2" id="KW-1185">Reference proteome</keyword>
<dbReference type="Proteomes" id="UP000504607">
    <property type="component" value="Unplaced"/>
</dbReference>
<accession>A0A6I9QJW3</accession>
<evidence type="ECO:0000256" key="1">
    <source>
        <dbReference type="SAM" id="MobiDB-lite"/>
    </source>
</evidence>
<evidence type="ECO:0000313" key="2">
    <source>
        <dbReference type="Proteomes" id="UP000504607"/>
    </source>
</evidence>
<reference evidence="3" key="1">
    <citation type="submission" date="2025-08" db="UniProtKB">
        <authorList>
            <consortium name="RefSeq"/>
        </authorList>
    </citation>
    <scope>IDENTIFICATION</scope>
</reference>
<sequence>MGSTRAAVVAPDKYKRRKVFAHRDFPKGCGRRGQQLSDLSDPEKAPLVEKEPFLDPMEPSKPNNVDRAEKKEKAGLLKVSAVRRFPRGLGKPDEEISEFSEPEEEEVEALNLEEKDLFLDRMESMKSEDVSKGSTDGLGFSDAEKRFLSERYNLAKWRWVSAVRDFPTGCGTNSTNLRLKRAVAKKPRFRKPVGCMPSKKIESGLKGNNGKQTQSIVRET</sequence>
<feature type="region of interest" description="Disordered" evidence="1">
    <location>
        <begin position="196"/>
        <end position="220"/>
    </location>
</feature>
<name>A0A6I9QJW3_ELAGV</name>
<dbReference type="AlphaFoldDB" id="A0A6I9QJW3"/>
<dbReference type="RefSeq" id="XP_010910858.1">
    <property type="nucleotide sequence ID" value="XM_010912556.3"/>
</dbReference>
<feature type="region of interest" description="Disordered" evidence="1">
    <location>
        <begin position="25"/>
        <end position="72"/>
    </location>
</feature>
<protein>
    <submittedName>
        <fullName evidence="3">Uncharacterized protein LOC105036826 isoform X2</fullName>
    </submittedName>
</protein>
<proteinExistence type="predicted"/>
<dbReference type="InParanoid" id="A0A6I9QJW3"/>
<feature type="compositionally biased region" description="Basic and acidic residues" evidence="1">
    <location>
        <begin position="41"/>
        <end position="53"/>
    </location>
</feature>
<evidence type="ECO:0000313" key="3">
    <source>
        <dbReference type="RefSeq" id="XP_010910858.1"/>
    </source>
</evidence>
<gene>
    <name evidence="3" type="primary">LOC105036826</name>
</gene>
<organism evidence="2 3">
    <name type="scientific">Elaeis guineensis var. tenera</name>
    <name type="common">Oil palm</name>
    <dbReference type="NCBI Taxonomy" id="51953"/>
    <lineage>
        <taxon>Eukaryota</taxon>
        <taxon>Viridiplantae</taxon>
        <taxon>Streptophyta</taxon>
        <taxon>Embryophyta</taxon>
        <taxon>Tracheophyta</taxon>
        <taxon>Spermatophyta</taxon>
        <taxon>Magnoliopsida</taxon>
        <taxon>Liliopsida</taxon>
        <taxon>Arecaceae</taxon>
        <taxon>Arecoideae</taxon>
        <taxon>Cocoseae</taxon>
        <taxon>Elaeidinae</taxon>
        <taxon>Elaeis</taxon>
    </lineage>
</organism>
<feature type="compositionally biased region" description="Polar residues" evidence="1">
    <location>
        <begin position="209"/>
        <end position="220"/>
    </location>
</feature>